<keyword evidence="2" id="KW-1185">Reference proteome</keyword>
<evidence type="ECO:0000313" key="2">
    <source>
        <dbReference type="Proteomes" id="UP000530032"/>
    </source>
</evidence>
<dbReference type="Proteomes" id="UP000530032">
    <property type="component" value="Unassembled WGS sequence"/>
</dbReference>
<proteinExistence type="predicted"/>
<reference evidence="1" key="1">
    <citation type="submission" date="2020-12" db="EMBL/GenBank/DDBJ databases">
        <title>Comamonas sp. nov., isolated from stream water.</title>
        <authorList>
            <person name="Park K.-H."/>
        </authorList>
    </citation>
    <scope>NUCLEOTIDE SEQUENCE</scope>
    <source>
        <strain evidence="1">EJ-4</strain>
    </source>
</reference>
<gene>
    <name evidence="1" type="ORF">HF327_021340</name>
</gene>
<name>A0A843BH16_9BURK</name>
<protein>
    <submittedName>
        <fullName evidence="1">Uncharacterized protein</fullName>
    </submittedName>
</protein>
<accession>A0A843BH16</accession>
<dbReference type="EMBL" id="JABBCQ020000034">
    <property type="protein sequence ID" value="MBI1627018.1"/>
    <property type="molecule type" value="Genomic_DNA"/>
</dbReference>
<dbReference type="AlphaFoldDB" id="A0A843BH16"/>
<comment type="caution">
    <text evidence="1">The sequence shown here is derived from an EMBL/GenBank/DDBJ whole genome shotgun (WGS) entry which is preliminary data.</text>
</comment>
<sequence>MNFQYPMFERLQPHSEWNGGRLAYTDLLTLEIAAMFASKHAGEEITVQDFLLAAGRGEITLRAIVQHSAKVRKHDGGVLFNKGTANENIVPAGSIPTLPLTACLHLATTGRASWRTFDSFEKIDGQMMRYTKGALTDDEPDFETVPDDCRVMGYDVHALADEYCATENAPQPASFAPFAPVVTETENIGTSPPQKPLSICEPASLLKNSAKKARRDLLTPVIEAAQKDCGNPFDTPSVWASLVRMVNAETPPLVGVTEEGLKWKDPNDELQFFSIRSLRSRLRRSAERHGKAR</sequence>
<dbReference type="RefSeq" id="WP_198462362.1">
    <property type="nucleotide sequence ID" value="NZ_JABBCQ020000034.1"/>
</dbReference>
<evidence type="ECO:0000313" key="1">
    <source>
        <dbReference type="EMBL" id="MBI1627018.1"/>
    </source>
</evidence>
<organism evidence="1 2">
    <name type="scientific">Comamonas suwonensis</name>
    <dbReference type="NCBI Taxonomy" id="2606214"/>
    <lineage>
        <taxon>Bacteria</taxon>
        <taxon>Pseudomonadati</taxon>
        <taxon>Pseudomonadota</taxon>
        <taxon>Betaproteobacteria</taxon>
        <taxon>Burkholderiales</taxon>
        <taxon>Comamonadaceae</taxon>
        <taxon>Comamonas</taxon>
    </lineage>
</organism>